<protein>
    <submittedName>
        <fullName evidence="2">372_t:CDS:1</fullName>
    </submittedName>
</protein>
<feature type="compositionally biased region" description="Basic and acidic residues" evidence="1">
    <location>
        <begin position="100"/>
        <end position="122"/>
    </location>
</feature>
<dbReference type="AlphaFoldDB" id="A0A9N9EAK9"/>
<comment type="caution">
    <text evidence="2">The sequence shown here is derived from an EMBL/GenBank/DDBJ whole genome shotgun (WGS) entry which is preliminary data.</text>
</comment>
<organism evidence="2 3">
    <name type="scientific">Dentiscutata erythropus</name>
    <dbReference type="NCBI Taxonomy" id="1348616"/>
    <lineage>
        <taxon>Eukaryota</taxon>
        <taxon>Fungi</taxon>
        <taxon>Fungi incertae sedis</taxon>
        <taxon>Mucoromycota</taxon>
        <taxon>Glomeromycotina</taxon>
        <taxon>Glomeromycetes</taxon>
        <taxon>Diversisporales</taxon>
        <taxon>Gigasporaceae</taxon>
        <taxon>Dentiscutata</taxon>
    </lineage>
</organism>
<evidence type="ECO:0000256" key="1">
    <source>
        <dbReference type="SAM" id="MobiDB-lite"/>
    </source>
</evidence>
<evidence type="ECO:0000313" key="3">
    <source>
        <dbReference type="Proteomes" id="UP000789405"/>
    </source>
</evidence>
<dbReference type="Proteomes" id="UP000789405">
    <property type="component" value="Unassembled WGS sequence"/>
</dbReference>
<keyword evidence="3" id="KW-1185">Reference proteome</keyword>
<reference evidence="2" key="1">
    <citation type="submission" date="2021-06" db="EMBL/GenBank/DDBJ databases">
        <authorList>
            <person name="Kallberg Y."/>
            <person name="Tangrot J."/>
            <person name="Rosling A."/>
        </authorList>
    </citation>
    <scope>NUCLEOTIDE SEQUENCE</scope>
    <source>
        <strain evidence="2">MA453B</strain>
    </source>
</reference>
<dbReference type="EMBL" id="CAJVPY010006634">
    <property type="protein sequence ID" value="CAG8666471.1"/>
    <property type="molecule type" value="Genomic_DNA"/>
</dbReference>
<sequence>MPPRRSHLFKQKRQPIRQLFTKHRPEVKIIYHQILFGSLTHISENEETQINKNPSHNAIIIDLPPLHNDLPSSPPLHEDFSLHDVIIIDLIDDSPLSPFSHEDSPPLHDDSPPLHDDSPLSP</sequence>
<name>A0A9N9EAK9_9GLOM</name>
<feature type="region of interest" description="Disordered" evidence="1">
    <location>
        <begin position="97"/>
        <end position="122"/>
    </location>
</feature>
<proteinExistence type="predicted"/>
<evidence type="ECO:0000313" key="2">
    <source>
        <dbReference type="EMBL" id="CAG8666471.1"/>
    </source>
</evidence>
<accession>A0A9N9EAK9</accession>
<gene>
    <name evidence="2" type="ORF">DERYTH_LOCUS10989</name>
</gene>